<dbReference type="PANTHER" id="PTHR36011:SF1">
    <property type="entry name" value="BAT2 DOMAIN PROTEIN"/>
    <property type="match status" value="1"/>
</dbReference>
<reference evidence="3 4" key="1">
    <citation type="journal article" date="2014" name="Agronomy (Basel)">
        <title>A Draft Genome Sequence for Ensete ventricosum, the Drought-Tolerant Tree Against Hunger.</title>
        <authorList>
            <person name="Harrison J."/>
            <person name="Moore K.A."/>
            <person name="Paszkiewicz K."/>
            <person name="Jones T."/>
            <person name="Grant M."/>
            <person name="Ambacheew D."/>
            <person name="Muzemil S."/>
            <person name="Studholme D.J."/>
        </authorList>
    </citation>
    <scope>NUCLEOTIDE SEQUENCE [LARGE SCALE GENOMIC DNA]</scope>
</reference>
<proteinExistence type="predicted"/>
<dbReference type="InterPro" id="IPR056700">
    <property type="entry name" value="DUF7798"/>
</dbReference>
<accession>A0A427B5J0</accession>
<comment type="caution">
    <text evidence="3">The sequence shown here is derived from an EMBL/GenBank/DDBJ whole genome shotgun (WGS) entry which is preliminary data.</text>
</comment>
<dbReference type="Pfam" id="PF25074">
    <property type="entry name" value="DUF7798"/>
    <property type="match status" value="2"/>
</dbReference>
<name>A0A427B5J0_ENSVE</name>
<feature type="domain" description="DUF7798" evidence="2">
    <location>
        <begin position="170"/>
        <end position="243"/>
    </location>
</feature>
<feature type="compositionally biased region" description="Basic and acidic residues" evidence="1">
    <location>
        <begin position="8"/>
        <end position="21"/>
    </location>
</feature>
<feature type="region of interest" description="Disordered" evidence="1">
    <location>
        <begin position="1"/>
        <end position="21"/>
    </location>
</feature>
<evidence type="ECO:0000256" key="1">
    <source>
        <dbReference type="SAM" id="MobiDB-lite"/>
    </source>
</evidence>
<dbReference type="Proteomes" id="UP000287651">
    <property type="component" value="Unassembled WGS sequence"/>
</dbReference>
<feature type="domain" description="DUF7798" evidence="2">
    <location>
        <begin position="87"/>
        <end position="125"/>
    </location>
</feature>
<dbReference type="AlphaFoldDB" id="A0A427B5J0"/>
<protein>
    <recommendedName>
        <fullName evidence="2">DUF7798 domain-containing protein</fullName>
    </recommendedName>
</protein>
<evidence type="ECO:0000313" key="4">
    <source>
        <dbReference type="Proteomes" id="UP000287651"/>
    </source>
</evidence>
<sequence length="246" mass="27688">MDSDAAQEQERKGGEDESENIKLRMSALDRLEKASEDSLFGQGLKVLDNSVETFTFGAWSLLGNAWKGSSRLVSRYGVLFLHLRSGAFTSSLGGLTEKDIIQRATDRLETIHSECIHLKPMCAVFWLFLSYEERHLFVSIVKKKGNATKDLHMYQIYFTFPTRLDFLIKIVHIIISGISDVIEAYLTVIQRLTSDKQVGLPHTSVQEKANVITNHFRAGQTSAVEKIQDGVHYLTYVVLSTSMPTV</sequence>
<evidence type="ECO:0000259" key="2">
    <source>
        <dbReference type="Pfam" id="PF25074"/>
    </source>
</evidence>
<organism evidence="3 4">
    <name type="scientific">Ensete ventricosum</name>
    <name type="common">Abyssinian banana</name>
    <name type="synonym">Musa ensete</name>
    <dbReference type="NCBI Taxonomy" id="4639"/>
    <lineage>
        <taxon>Eukaryota</taxon>
        <taxon>Viridiplantae</taxon>
        <taxon>Streptophyta</taxon>
        <taxon>Embryophyta</taxon>
        <taxon>Tracheophyta</taxon>
        <taxon>Spermatophyta</taxon>
        <taxon>Magnoliopsida</taxon>
        <taxon>Liliopsida</taxon>
        <taxon>Zingiberales</taxon>
        <taxon>Musaceae</taxon>
        <taxon>Ensete</taxon>
    </lineage>
</organism>
<dbReference type="PANTHER" id="PTHR36011">
    <property type="entry name" value="BAT2 DOMAIN PROTEIN"/>
    <property type="match status" value="1"/>
</dbReference>
<gene>
    <name evidence="3" type="ORF">B296_00000753</name>
</gene>
<evidence type="ECO:0000313" key="3">
    <source>
        <dbReference type="EMBL" id="RRT83751.1"/>
    </source>
</evidence>
<dbReference type="EMBL" id="AMZH03000435">
    <property type="protein sequence ID" value="RRT83751.1"/>
    <property type="molecule type" value="Genomic_DNA"/>
</dbReference>